<dbReference type="InterPro" id="IPR006311">
    <property type="entry name" value="TAT_signal"/>
</dbReference>
<proteinExistence type="predicted"/>
<dbReference type="Pfam" id="PF07394">
    <property type="entry name" value="DUF1501"/>
    <property type="match status" value="1"/>
</dbReference>
<organism evidence="2">
    <name type="scientific">hydrothermal vent metagenome</name>
    <dbReference type="NCBI Taxonomy" id="652676"/>
    <lineage>
        <taxon>unclassified sequences</taxon>
        <taxon>metagenomes</taxon>
        <taxon>ecological metagenomes</taxon>
    </lineage>
</organism>
<gene>
    <name evidence="2" type="ORF">MNBD_PLANCTO03-2036</name>
</gene>
<accession>A0A3B1DY81</accession>
<dbReference type="InterPro" id="IPR010869">
    <property type="entry name" value="DUF1501"/>
</dbReference>
<dbReference type="PANTHER" id="PTHR43737:SF1">
    <property type="entry name" value="DUF1501 DOMAIN-CONTAINING PROTEIN"/>
    <property type="match status" value="1"/>
</dbReference>
<dbReference type="EMBL" id="UOGK01000533">
    <property type="protein sequence ID" value="VAX41384.1"/>
    <property type="molecule type" value="Genomic_DNA"/>
</dbReference>
<protein>
    <recommendedName>
        <fullName evidence="3">DUF1501 domain-containing protein</fullName>
    </recommendedName>
</protein>
<dbReference type="PROSITE" id="PS51318">
    <property type="entry name" value="TAT"/>
    <property type="match status" value="1"/>
</dbReference>
<reference evidence="2" key="1">
    <citation type="submission" date="2018-06" db="EMBL/GenBank/DDBJ databases">
        <authorList>
            <person name="Zhirakovskaya E."/>
        </authorList>
    </citation>
    <scope>NUCLEOTIDE SEQUENCE</scope>
</reference>
<evidence type="ECO:0008006" key="3">
    <source>
        <dbReference type="Google" id="ProtNLM"/>
    </source>
</evidence>
<sequence length="442" mass="48039">MNLHNSRAFTRRHFLGTGLTLASASLALPAFLQRSAFGLPMAAPEMSSIPGVNENNILVVLQLGGGNDGLNTVVPFTDDNYYRRRAGIGVAANQVLPLSQSDRIGLHPALAPFKELYDEGLLSIIQGIGYPNPNRSHFKSMDIWHTADTSGTGQGWLGKYFDAECIGYGKGESGSPEGPPPEGEMQGQPGIAIGREAPLAMQGRKAKPISFETPDLFRWTGEEIHESLAKPYTEITQHGLRDGIDPNSAAGFLMRTTLDAQVSSDLIRKAVRQQPLAQYPGNALARDMAMVASMIRAGLNTRVYYVSLGGFDTHAGQGNQNGRHANLLRTFSTTLRAFYQDLNASENDSRVLTMVFSEFGRRVSQNASGGTDHGTAAPMFLVGPMVKPGLIGDHPSLTDLDNGDLKYNIDFRSVYASILEDWLSADSKVILERNYRKLPVLT</sequence>
<dbReference type="AlphaFoldDB" id="A0A3B1DY81"/>
<dbReference type="PANTHER" id="PTHR43737">
    <property type="entry name" value="BLL7424 PROTEIN"/>
    <property type="match status" value="1"/>
</dbReference>
<evidence type="ECO:0000256" key="1">
    <source>
        <dbReference type="SAM" id="MobiDB-lite"/>
    </source>
</evidence>
<evidence type="ECO:0000313" key="2">
    <source>
        <dbReference type="EMBL" id="VAX41384.1"/>
    </source>
</evidence>
<name>A0A3B1DY81_9ZZZZ</name>
<feature type="region of interest" description="Disordered" evidence="1">
    <location>
        <begin position="170"/>
        <end position="189"/>
    </location>
</feature>